<dbReference type="OrthoDB" id="1750169at2759"/>
<evidence type="ECO:0008006" key="5">
    <source>
        <dbReference type="Google" id="ProtNLM"/>
    </source>
</evidence>
<name>A0A5D3C2P3_CUCMM</name>
<dbReference type="EMBL" id="SSTD01013776">
    <property type="protein sequence ID" value="TYK05655.1"/>
    <property type="molecule type" value="Genomic_DNA"/>
</dbReference>
<organism evidence="2 4">
    <name type="scientific">Cucumis melo var. makuwa</name>
    <name type="common">Oriental melon</name>
    <dbReference type="NCBI Taxonomy" id="1194695"/>
    <lineage>
        <taxon>Eukaryota</taxon>
        <taxon>Viridiplantae</taxon>
        <taxon>Streptophyta</taxon>
        <taxon>Embryophyta</taxon>
        <taxon>Tracheophyta</taxon>
        <taxon>Spermatophyta</taxon>
        <taxon>Magnoliopsida</taxon>
        <taxon>eudicotyledons</taxon>
        <taxon>Gunneridae</taxon>
        <taxon>Pentapetalae</taxon>
        <taxon>rosids</taxon>
        <taxon>fabids</taxon>
        <taxon>Cucurbitales</taxon>
        <taxon>Cucurbitaceae</taxon>
        <taxon>Benincaseae</taxon>
        <taxon>Cucumis</taxon>
    </lineage>
</organism>
<sequence>MAKIYFLENFLLGKQFTTNIDLEHIKLVDDEKEFDAYPWERIGIDEKKICMLIWVVDSHPQWKDLAEMVFDHEQFLYKVMFLEDDIMERSMFHERESTEETHESFEKGEYS</sequence>
<gene>
    <name evidence="2" type="ORF">E5676_scaffold98G001180</name>
    <name evidence="1" type="ORF">E6C27_scaffold262G001880</name>
</gene>
<dbReference type="EMBL" id="SSTE01017321">
    <property type="protein sequence ID" value="KAA0040611.1"/>
    <property type="molecule type" value="Genomic_DNA"/>
</dbReference>
<dbReference type="Proteomes" id="UP000321393">
    <property type="component" value="Unassembled WGS sequence"/>
</dbReference>
<dbReference type="AlphaFoldDB" id="A0A5D3C2P3"/>
<dbReference type="Proteomes" id="UP000321947">
    <property type="component" value="Unassembled WGS sequence"/>
</dbReference>
<reference evidence="3 4" key="1">
    <citation type="submission" date="2019-08" db="EMBL/GenBank/DDBJ databases">
        <title>Draft genome sequences of two oriental melons (Cucumis melo L. var makuwa).</title>
        <authorList>
            <person name="Kwon S.-Y."/>
        </authorList>
    </citation>
    <scope>NUCLEOTIDE SEQUENCE [LARGE SCALE GENOMIC DNA]</scope>
    <source>
        <strain evidence="4">cv. Chang Bougi</strain>
        <strain evidence="3">cv. SW 3</strain>
        <tissue evidence="2">Leaf</tissue>
    </source>
</reference>
<evidence type="ECO:0000313" key="2">
    <source>
        <dbReference type="EMBL" id="TYK05655.1"/>
    </source>
</evidence>
<proteinExistence type="predicted"/>
<evidence type="ECO:0000313" key="3">
    <source>
        <dbReference type="Proteomes" id="UP000321393"/>
    </source>
</evidence>
<accession>A0A5D3C2P3</accession>
<evidence type="ECO:0000313" key="1">
    <source>
        <dbReference type="EMBL" id="KAA0040611.1"/>
    </source>
</evidence>
<comment type="caution">
    <text evidence="2">The sequence shown here is derived from an EMBL/GenBank/DDBJ whole genome shotgun (WGS) entry which is preliminary data.</text>
</comment>
<protein>
    <recommendedName>
        <fullName evidence="5">Ulp1-like peptidase</fullName>
    </recommendedName>
</protein>
<evidence type="ECO:0000313" key="4">
    <source>
        <dbReference type="Proteomes" id="UP000321947"/>
    </source>
</evidence>